<evidence type="ECO:0000313" key="6">
    <source>
        <dbReference type="EMBL" id="EFN59709.1"/>
    </source>
</evidence>
<name>E1Z2R3_CHLVA</name>
<accession>E1Z2R3</accession>
<dbReference type="PANTHER" id="PTHR13193">
    <property type="entry name" value="CGI-140"/>
    <property type="match status" value="1"/>
</dbReference>
<dbReference type="PANTHER" id="PTHR13193:SF0">
    <property type="entry name" value="PAT COMPLEX SUBUNIT ASTERIX"/>
    <property type="match status" value="1"/>
</dbReference>
<dbReference type="GeneID" id="17359581"/>
<dbReference type="InterPro" id="IPR005351">
    <property type="entry name" value="ASTER"/>
</dbReference>
<proteinExistence type="inferred from homology"/>
<dbReference type="OrthoDB" id="510582at2759"/>
<evidence type="ECO:0000256" key="1">
    <source>
        <dbReference type="ARBA" id="ARBA00004370"/>
    </source>
</evidence>
<dbReference type="GO" id="GO:0045048">
    <property type="term" value="P:protein insertion into ER membrane"/>
    <property type="evidence" value="ECO:0007669"/>
    <property type="project" value="InterPro"/>
</dbReference>
<reference evidence="6 7" key="1">
    <citation type="journal article" date="2010" name="Plant Cell">
        <title>The Chlorella variabilis NC64A genome reveals adaptation to photosymbiosis, coevolution with viruses, and cryptic sex.</title>
        <authorList>
            <person name="Blanc G."/>
            <person name="Duncan G."/>
            <person name="Agarkova I."/>
            <person name="Borodovsky M."/>
            <person name="Gurnon J."/>
            <person name="Kuo A."/>
            <person name="Lindquist E."/>
            <person name="Lucas S."/>
            <person name="Pangilinan J."/>
            <person name="Polle J."/>
            <person name="Salamov A."/>
            <person name="Terry A."/>
            <person name="Yamada T."/>
            <person name="Dunigan D.D."/>
            <person name="Grigoriev I.V."/>
            <person name="Claverie J.M."/>
            <person name="Van Etten J.L."/>
        </authorList>
    </citation>
    <scope>NUCLEOTIDE SEQUENCE [LARGE SCALE GENOMIC DNA]</scope>
    <source>
        <strain evidence="6 7">NC64A</strain>
    </source>
</reference>
<keyword evidence="7" id="KW-1185">Reference proteome</keyword>
<keyword evidence="4" id="KW-1133">Transmembrane helix</keyword>
<dbReference type="Pfam" id="PF03669">
    <property type="entry name" value="ASTER"/>
    <property type="match status" value="1"/>
</dbReference>
<gene>
    <name evidence="6" type="ORF">CHLNCDRAFT_133268</name>
</gene>
<evidence type="ECO:0000256" key="5">
    <source>
        <dbReference type="ARBA" id="ARBA00023136"/>
    </source>
</evidence>
<dbReference type="FunCoup" id="E1Z2R3">
    <property type="interactions" value="1360"/>
</dbReference>
<dbReference type="GO" id="GO:0005789">
    <property type="term" value="C:endoplasmic reticulum membrane"/>
    <property type="evidence" value="ECO:0007669"/>
    <property type="project" value="InterPro"/>
</dbReference>
<sequence>MPIQLKVSGDPRRPAEIRKYQRPKVNLDEQPPDMFLLMALALGLVSLVFKAKMPAWGSLLLCLCAVANGKAGHSDFKQYVSSLTFSIFGLVSSYIVPMRQRLAAAGGSDGGAS</sequence>
<evidence type="ECO:0008006" key="8">
    <source>
        <dbReference type="Google" id="ProtNLM"/>
    </source>
</evidence>
<dbReference type="eggNOG" id="ENOG502T0ZP">
    <property type="taxonomic scope" value="Eukaryota"/>
</dbReference>
<dbReference type="KEGG" id="cvr:CHLNCDRAFT_133268"/>
<dbReference type="AlphaFoldDB" id="E1Z2R3"/>
<dbReference type="EMBL" id="GL433835">
    <property type="protein sequence ID" value="EFN59709.1"/>
    <property type="molecule type" value="Genomic_DNA"/>
</dbReference>
<dbReference type="GO" id="GO:0044183">
    <property type="term" value="F:protein folding chaperone"/>
    <property type="evidence" value="ECO:0007669"/>
    <property type="project" value="InterPro"/>
</dbReference>
<evidence type="ECO:0000313" key="7">
    <source>
        <dbReference type="Proteomes" id="UP000008141"/>
    </source>
</evidence>
<dbReference type="STRING" id="554065.E1Z2R3"/>
<organism evidence="7">
    <name type="scientific">Chlorella variabilis</name>
    <name type="common">Green alga</name>
    <dbReference type="NCBI Taxonomy" id="554065"/>
    <lineage>
        <taxon>Eukaryota</taxon>
        <taxon>Viridiplantae</taxon>
        <taxon>Chlorophyta</taxon>
        <taxon>core chlorophytes</taxon>
        <taxon>Trebouxiophyceae</taxon>
        <taxon>Chlorellales</taxon>
        <taxon>Chlorellaceae</taxon>
        <taxon>Chlorella clade</taxon>
        <taxon>Chlorella</taxon>
    </lineage>
</organism>
<dbReference type="Proteomes" id="UP000008141">
    <property type="component" value="Unassembled WGS sequence"/>
</dbReference>
<keyword evidence="5" id="KW-0472">Membrane</keyword>
<dbReference type="InParanoid" id="E1Z2R3"/>
<dbReference type="RefSeq" id="XP_005851811.1">
    <property type="nucleotide sequence ID" value="XM_005851749.1"/>
</dbReference>
<evidence type="ECO:0000256" key="3">
    <source>
        <dbReference type="ARBA" id="ARBA00022692"/>
    </source>
</evidence>
<protein>
    <recommendedName>
        <fullName evidence="8">Protein Asterix</fullName>
    </recommendedName>
</protein>
<keyword evidence="3" id="KW-0812">Transmembrane</keyword>
<evidence type="ECO:0000256" key="4">
    <source>
        <dbReference type="ARBA" id="ARBA00022989"/>
    </source>
</evidence>
<comment type="similarity">
    <text evidence="2">Belongs to the Asterix family.</text>
</comment>
<evidence type="ECO:0000256" key="2">
    <source>
        <dbReference type="ARBA" id="ARBA00009066"/>
    </source>
</evidence>
<comment type="subcellular location">
    <subcellularLocation>
        <location evidence="1">Membrane</location>
    </subcellularLocation>
</comment>